<dbReference type="PANTHER" id="PTHR30269:SF0">
    <property type="entry name" value="MEMBRANE TRANSPORTER PROTEIN YFCA-RELATED"/>
    <property type="match status" value="1"/>
</dbReference>
<feature type="transmembrane region" description="Helical" evidence="8">
    <location>
        <begin position="247"/>
        <end position="264"/>
    </location>
</feature>
<dbReference type="PANTHER" id="PTHR30269">
    <property type="entry name" value="TRANSMEMBRANE PROTEIN YFCA"/>
    <property type="match status" value="1"/>
</dbReference>
<keyword evidence="6 8" id="KW-1133">Transmembrane helix</keyword>
<keyword evidence="4 8" id="KW-1003">Cell membrane</keyword>
<keyword evidence="7 8" id="KW-0472">Membrane</keyword>
<feature type="transmembrane region" description="Helical" evidence="8">
    <location>
        <begin position="222"/>
        <end position="241"/>
    </location>
</feature>
<organism evidence="10 11">
    <name type="scientific">Phormidesmis priestleyi Ana</name>
    <dbReference type="NCBI Taxonomy" id="1666911"/>
    <lineage>
        <taxon>Bacteria</taxon>
        <taxon>Bacillati</taxon>
        <taxon>Cyanobacteriota</taxon>
        <taxon>Cyanophyceae</taxon>
        <taxon>Leptolyngbyales</taxon>
        <taxon>Leptolyngbyaceae</taxon>
        <taxon>Phormidesmis</taxon>
    </lineage>
</organism>
<proteinExistence type="inferred from homology"/>
<evidence type="ECO:0000256" key="1">
    <source>
        <dbReference type="ARBA" id="ARBA00004651"/>
    </source>
</evidence>
<feature type="transmembrane region" description="Helical" evidence="8">
    <location>
        <begin position="271"/>
        <end position="289"/>
    </location>
</feature>
<evidence type="ECO:0000256" key="7">
    <source>
        <dbReference type="ARBA" id="ARBA00023136"/>
    </source>
</evidence>
<evidence type="ECO:0000313" key="10">
    <source>
        <dbReference type="EMBL" id="KPQ35677.1"/>
    </source>
</evidence>
<feature type="compositionally biased region" description="Low complexity" evidence="9">
    <location>
        <begin position="151"/>
        <end position="170"/>
    </location>
</feature>
<evidence type="ECO:0000256" key="4">
    <source>
        <dbReference type="ARBA" id="ARBA00022475"/>
    </source>
</evidence>
<dbReference type="GO" id="GO:0005886">
    <property type="term" value="C:plasma membrane"/>
    <property type="evidence" value="ECO:0007669"/>
    <property type="project" value="UniProtKB-SubCell"/>
</dbReference>
<dbReference type="EMBL" id="LJZR01000010">
    <property type="protein sequence ID" value="KPQ35677.1"/>
    <property type="molecule type" value="Genomic_DNA"/>
</dbReference>
<sequence>MILFIIFGVGLVAGFVDAIAGGGGLIMLPGLLFSGLPVGSAIATNKLCGTFGALTSSLKFAQAKQIDWRACIVMGIPAVIGAYIGSSSIDKLPNDWAEPLVIALMVVITLFVVFNPGFGMKKSGEGEKMRSDHAASKNTTLKSATLKSTELSSNLSPNSSPNPSSNPSPNLSPKRWIFGIAAGGVIGFHDGFFGPGTGIFLVFSLLSLWSLDFLRGTGTTKVINLMTNVTALITFAAAGHIDYSKGIWGALGVGIGSLVGATCATRQGAKIIKPIFITVTIALIGKLALDYLNKQF</sequence>
<evidence type="ECO:0000256" key="2">
    <source>
        <dbReference type="ARBA" id="ARBA00009142"/>
    </source>
</evidence>
<dbReference type="InterPro" id="IPR052017">
    <property type="entry name" value="TSUP"/>
</dbReference>
<evidence type="ECO:0000256" key="3">
    <source>
        <dbReference type="ARBA" id="ARBA00022448"/>
    </source>
</evidence>
<evidence type="ECO:0000256" key="8">
    <source>
        <dbReference type="RuleBase" id="RU363041"/>
    </source>
</evidence>
<gene>
    <name evidence="10" type="ORF">HLUCCA11_08920</name>
</gene>
<reference evidence="10 11" key="1">
    <citation type="submission" date="2015-09" db="EMBL/GenBank/DDBJ databases">
        <title>Identification and resolution of microdiversity through metagenomic sequencing of parallel consortia.</title>
        <authorList>
            <person name="Nelson W.C."/>
            <person name="Romine M.F."/>
            <person name="Lindemann S.R."/>
        </authorList>
    </citation>
    <scope>NUCLEOTIDE SEQUENCE [LARGE SCALE GENOMIC DNA]</scope>
    <source>
        <strain evidence="10">Ana</strain>
    </source>
</reference>
<evidence type="ECO:0000256" key="5">
    <source>
        <dbReference type="ARBA" id="ARBA00022692"/>
    </source>
</evidence>
<dbReference type="Pfam" id="PF01925">
    <property type="entry name" value="TauE"/>
    <property type="match status" value="1"/>
</dbReference>
<feature type="region of interest" description="Disordered" evidence="9">
    <location>
        <begin position="146"/>
        <end position="170"/>
    </location>
</feature>
<dbReference type="PATRIC" id="fig|1666911.3.peg.572"/>
<comment type="subcellular location">
    <subcellularLocation>
        <location evidence="1 8">Cell membrane</location>
        <topology evidence="1 8">Multi-pass membrane protein</topology>
    </subcellularLocation>
</comment>
<comment type="similarity">
    <text evidence="2 8">Belongs to the 4-toluene sulfonate uptake permease (TSUP) (TC 2.A.102) family.</text>
</comment>
<dbReference type="InterPro" id="IPR002781">
    <property type="entry name" value="TM_pro_TauE-like"/>
</dbReference>
<name>A0A0P7ZQX0_9CYAN</name>
<dbReference type="STRING" id="1666911.HLUCCA11_08920"/>
<keyword evidence="5 8" id="KW-0812">Transmembrane</keyword>
<evidence type="ECO:0000256" key="6">
    <source>
        <dbReference type="ARBA" id="ARBA00022989"/>
    </source>
</evidence>
<protein>
    <recommendedName>
        <fullName evidence="8">Probable membrane transporter protein</fullName>
    </recommendedName>
</protein>
<accession>A0A0P7ZQX0</accession>
<dbReference type="Proteomes" id="UP000050465">
    <property type="component" value="Unassembled WGS sequence"/>
</dbReference>
<dbReference type="AlphaFoldDB" id="A0A0P7ZQX0"/>
<feature type="transmembrane region" description="Helical" evidence="8">
    <location>
        <begin position="96"/>
        <end position="114"/>
    </location>
</feature>
<comment type="caution">
    <text evidence="10">The sequence shown here is derived from an EMBL/GenBank/DDBJ whole genome shotgun (WGS) entry which is preliminary data.</text>
</comment>
<evidence type="ECO:0000256" key="9">
    <source>
        <dbReference type="SAM" id="MobiDB-lite"/>
    </source>
</evidence>
<evidence type="ECO:0000313" key="11">
    <source>
        <dbReference type="Proteomes" id="UP000050465"/>
    </source>
</evidence>
<keyword evidence="3" id="KW-0813">Transport</keyword>
<feature type="transmembrane region" description="Helical" evidence="8">
    <location>
        <begin position="66"/>
        <end position="84"/>
    </location>
</feature>